<name>A0AAD4W3D6_PRUDU</name>
<dbReference type="PANTHER" id="PTHR46667">
    <property type="entry name" value="OS05G0182700 PROTEIN"/>
    <property type="match status" value="1"/>
</dbReference>
<evidence type="ECO:0000313" key="1">
    <source>
        <dbReference type="EMBL" id="KAI5334891.1"/>
    </source>
</evidence>
<dbReference type="AlphaFoldDB" id="A0AAD4W3D6"/>
<dbReference type="Proteomes" id="UP001054821">
    <property type="component" value="Chromosome 4"/>
</dbReference>
<sequence>MLGFFTFEIQSSSYSSIAEVQLESFSVGADFFYKLIDETEWISSRLLDMVTFLIRKRQLSHPLVFGTDWTTADYCLQQFLESFKATAKKRGSKKAATSNTIDLPPSKLNSVHHYVPGTWQHGHTATLYDSYVGFAKTSKLVTLLHPISDTLRRVLYNMHFYEDSEVEEVKKNGLKMSSLEAVANCLTWHTHCFDFEGIFHFLHWESVSGLTEAYSFLNISQFSFDLVSVAILLFCLALCCYWNLEPHTVFADLSWSRYTSTIQLKNGKLSDLIGELQVRRLAAKVQQLGSSRQITVLKGNDSQIGFTSLIMPAATLGALGYG</sequence>
<gene>
    <name evidence="1" type="ORF">L3X38_025024</name>
</gene>
<comment type="caution">
    <text evidence="1">The sequence shown here is derived from an EMBL/GenBank/DDBJ whole genome shotgun (WGS) entry which is preliminary data.</text>
</comment>
<dbReference type="PANTHER" id="PTHR46667:SF6">
    <property type="entry name" value="OS01G0185100 PROTEIN"/>
    <property type="match status" value="1"/>
</dbReference>
<accession>A0AAD4W3D6</accession>
<proteinExistence type="predicted"/>
<reference evidence="1 2" key="1">
    <citation type="journal article" date="2022" name="G3 (Bethesda)">
        <title>Whole-genome sequence and methylome profiling of the almond [Prunus dulcis (Mill.) D.A. Webb] cultivar 'Nonpareil'.</title>
        <authorList>
            <person name="D'Amico-Willman K.M."/>
            <person name="Ouma W.Z."/>
            <person name="Meulia T."/>
            <person name="Sideli G.M."/>
            <person name="Gradziel T.M."/>
            <person name="Fresnedo-Ramirez J."/>
        </authorList>
    </citation>
    <scope>NUCLEOTIDE SEQUENCE [LARGE SCALE GENOMIC DNA]</scope>
    <source>
        <strain evidence="1">Clone GOH B32 T37-40</strain>
    </source>
</reference>
<evidence type="ECO:0000313" key="2">
    <source>
        <dbReference type="Proteomes" id="UP001054821"/>
    </source>
</evidence>
<keyword evidence="2" id="KW-1185">Reference proteome</keyword>
<dbReference type="EMBL" id="JAJFAZ020000004">
    <property type="protein sequence ID" value="KAI5334891.1"/>
    <property type="molecule type" value="Genomic_DNA"/>
</dbReference>
<organism evidence="1 2">
    <name type="scientific">Prunus dulcis</name>
    <name type="common">Almond</name>
    <name type="synonym">Amygdalus dulcis</name>
    <dbReference type="NCBI Taxonomy" id="3755"/>
    <lineage>
        <taxon>Eukaryota</taxon>
        <taxon>Viridiplantae</taxon>
        <taxon>Streptophyta</taxon>
        <taxon>Embryophyta</taxon>
        <taxon>Tracheophyta</taxon>
        <taxon>Spermatophyta</taxon>
        <taxon>Magnoliopsida</taxon>
        <taxon>eudicotyledons</taxon>
        <taxon>Gunneridae</taxon>
        <taxon>Pentapetalae</taxon>
        <taxon>rosids</taxon>
        <taxon>fabids</taxon>
        <taxon>Rosales</taxon>
        <taxon>Rosaceae</taxon>
        <taxon>Amygdaloideae</taxon>
        <taxon>Amygdaleae</taxon>
        <taxon>Prunus</taxon>
    </lineage>
</organism>
<protein>
    <submittedName>
        <fullName evidence="1">Uncharacterized protein</fullName>
    </submittedName>
</protein>